<evidence type="ECO:0000259" key="3">
    <source>
        <dbReference type="SMART" id="SM00950"/>
    </source>
</evidence>
<keyword evidence="5" id="KW-1185">Reference proteome</keyword>
<name>A0ABW3QL08_9BACT</name>
<protein>
    <recommendedName>
        <fullName evidence="2">Protein argonaute</fullName>
    </recommendedName>
</protein>
<dbReference type="EMBL" id="JBHTLP010000044">
    <property type="protein sequence ID" value="MFD1145401.1"/>
    <property type="molecule type" value="Genomic_DNA"/>
</dbReference>
<feature type="domain" description="Piwi" evidence="3">
    <location>
        <begin position="184"/>
        <end position="481"/>
    </location>
</feature>
<dbReference type="Gene3D" id="3.40.50.2300">
    <property type="match status" value="1"/>
</dbReference>
<dbReference type="SUPFAM" id="SSF53098">
    <property type="entry name" value="Ribonuclease H-like"/>
    <property type="match status" value="1"/>
</dbReference>
<evidence type="ECO:0000256" key="2">
    <source>
        <dbReference type="ARBA" id="ARBA00035032"/>
    </source>
</evidence>
<evidence type="ECO:0000313" key="5">
    <source>
        <dbReference type="Proteomes" id="UP001597116"/>
    </source>
</evidence>
<comment type="caution">
    <text evidence="4">The sequence shown here is derived from an EMBL/GenBank/DDBJ whole genome shotgun (WGS) entry which is preliminary data.</text>
</comment>
<reference evidence="5" key="1">
    <citation type="journal article" date="2019" name="Int. J. Syst. Evol. Microbiol.">
        <title>The Global Catalogue of Microorganisms (GCM) 10K type strain sequencing project: providing services to taxonomists for standard genome sequencing and annotation.</title>
        <authorList>
            <consortium name="The Broad Institute Genomics Platform"/>
            <consortium name="The Broad Institute Genome Sequencing Center for Infectious Disease"/>
            <person name="Wu L."/>
            <person name="Ma J."/>
        </authorList>
    </citation>
    <scope>NUCLEOTIDE SEQUENCE [LARGE SCALE GENOMIC DNA]</scope>
    <source>
        <strain evidence="5">CCUG 55608</strain>
    </source>
</reference>
<gene>
    <name evidence="4" type="ORF">ACFQ4C_30020</name>
</gene>
<evidence type="ECO:0000256" key="1">
    <source>
        <dbReference type="ARBA" id="ARBA00035012"/>
    </source>
</evidence>
<dbReference type="SMART" id="SM00950">
    <property type="entry name" value="Piwi"/>
    <property type="match status" value="1"/>
</dbReference>
<comment type="similarity">
    <text evidence="1">Belongs to the argonaute family. Long pAgo subfamily.</text>
</comment>
<dbReference type="InterPro" id="IPR012337">
    <property type="entry name" value="RNaseH-like_sf"/>
</dbReference>
<dbReference type="RefSeq" id="WP_379885703.1">
    <property type="nucleotide sequence ID" value="NZ_JBHTLP010000044.1"/>
</dbReference>
<accession>A0ABW3QL08</accession>
<dbReference type="InterPro" id="IPR036397">
    <property type="entry name" value="RNaseH_sf"/>
</dbReference>
<evidence type="ECO:0000313" key="4">
    <source>
        <dbReference type="EMBL" id="MFD1145401.1"/>
    </source>
</evidence>
<dbReference type="InterPro" id="IPR003165">
    <property type="entry name" value="Piwi"/>
</dbReference>
<sequence length="492" mass="55472">MAISIELQELSTPFLEFGGVGEFTDPKVGLRDAGPYDMRFGKARINAINVGLVGPLSMIILARQWLSRCQKPITSLMNNIAQYPDFPGFEEVFRVPLNTHAQWEEIIDEKMLNSALFKEPNIAFEESLNLYVDSIRKLLKKENFKPNVVICCLPENLKAVCGSIENKAIKNRTKAKIEVKKVIQLELFAPIPEIEQTQDDLLRRDFRRALKARAMEQSIATQIGTERLFTDQVKGQDAATRAWNSCIALYYKAGGVPWRLRSEGPETCFVGISFYHLYTKREHLIRSCIAQAFSSEGEGFAIRGADIPWDEKQGLNVHLNFEQASDLGKKILAQYQERTGISPMRVVVHKTSSFNTDEADGLRSALSNVAIVELVNLAPTNFRLTRFDSYPPQRGTLCILNSNRYYLFTTGYMPELKTYPGPHIPAPMEIKSDSELDIERIATDVLGLAKMNWNTGSVTGGYPVTLSFSRLVGGIMAEYRGEEPLPSFRYYI</sequence>
<dbReference type="CDD" id="cd04659">
    <property type="entry name" value="Piwi_piwi-like_ProArk"/>
    <property type="match status" value="1"/>
</dbReference>
<dbReference type="Gene3D" id="3.30.420.10">
    <property type="entry name" value="Ribonuclease H-like superfamily/Ribonuclease H"/>
    <property type="match status" value="1"/>
</dbReference>
<dbReference type="Proteomes" id="UP001597116">
    <property type="component" value="Unassembled WGS sequence"/>
</dbReference>
<proteinExistence type="inferred from homology"/>
<organism evidence="4 5">
    <name type="scientific">Larkinella insperata</name>
    <dbReference type="NCBI Taxonomy" id="332158"/>
    <lineage>
        <taxon>Bacteria</taxon>
        <taxon>Pseudomonadati</taxon>
        <taxon>Bacteroidota</taxon>
        <taxon>Cytophagia</taxon>
        <taxon>Cytophagales</taxon>
        <taxon>Spirosomataceae</taxon>
        <taxon>Larkinella</taxon>
    </lineage>
</organism>